<dbReference type="EMBL" id="JANPWB010000010">
    <property type="protein sequence ID" value="KAJ1143333.1"/>
    <property type="molecule type" value="Genomic_DNA"/>
</dbReference>
<sequence>MECCPRGEQLKSSAAVEDGACNSQALGSLRKGTGTRSERMVLGPSILLFIFGVLLNGVTAEKRQPGSPVQRSARPK</sequence>
<comment type="caution">
    <text evidence="2">The sequence shown here is derived from an EMBL/GenBank/DDBJ whole genome shotgun (WGS) entry which is preliminary data.</text>
</comment>
<dbReference type="AlphaFoldDB" id="A0AAV7QTD7"/>
<gene>
    <name evidence="2" type="ORF">NDU88_009642</name>
</gene>
<feature type="transmembrane region" description="Helical" evidence="1">
    <location>
        <begin position="40"/>
        <end position="58"/>
    </location>
</feature>
<dbReference type="Proteomes" id="UP001066276">
    <property type="component" value="Chromosome 6"/>
</dbReference>
<evidence type="ECO:0000313" key="2">
    <source>
        <dbReference type="EMBL" id="KAJ1143333.1"/>
    </source>
</evidence>
<organism evidence="2 3">
    <name type="scientific">Pleurodeles waltl</name>
    <name type="common">Iberian ribbed newt</name>
    <dbReference type="NCBI Taxonomy" id="8319"/>
    <lineage>
        <taxon>Eukaryota</taxon>
        <taxon>Metazoa</taxon>
        <taxon>Chordata</taxon>
        <taxon>Craniata</taxon>
        <taxon>Vertebrata</taxon>
        <taxon>Euteleostomi</taxon>
        <taxon>Amphibia</taxon>
        <taxon>Batrachia</taxon>
        <taxon>Caudata</taxon>
        <taxon>Salamandroidea</taxon>
        <taxon>Salamandridae</taxon>
        <taxon>Pleurodelinae</taxon>
        <taxon>Pleurodeles</taxon>
    </lineage>
</organism>
<evidence type="ECO:0000256" key="1">
    <source>
        <dbReference type="SAM" id="Phobius"/>
    </source>
</evidence>
<reference evidence="2" key="1">
    <citation type="journal article" date="2022" name="bioRxiv">
        <title>Sequencing and chromosome-scale assembly of the giantPleurodeles waltlgenome.</title>
        <authorList>
            <person name="Brown T."/>
            <person name="Elewa A."/>
            <person name="Iarovenko S."/>
            <person name="Subramanian E."/>
            <person name="Araus A.J."/>
            <person name="Petzold A."/>
            <person name="Susuki M."/>
            <person name="Suzuki K.-i.T."/>
            <person name="Hayashi T."/>
            <person name="Toyoda A."/>
            <person name="Oliveira C."/>
            <person name="Osipova E."/>
            <person name="Leigh N.D."/>
            <person name="Simon A."/>
            <person name="Yun M.H."/>
        </authorList>
    </citation>
    <scope>NUCLEOTIDE SEQUENCE</scope>
    <source>
        <strain evidence="2">20211129_DDA</strain>
        <tissue evidence="2">Liver</tissue>
    </source>
</reference>
<keyword evidence="1" id="KW-0472">Membrane</keyword>
<evidence type="ECO:0000313" key="3">
    <source>
        <dbReference type="Proteomes" id="UP001066276"/>
    </source>
</evidence>
<keyword evidence="3" id="KW-1185">Reference proteome</keyword>
<proteinExistence type="predicted"/>
<name>A0AAV7QTD7_PLEWA</name>
<protein>
    <submittedName>
        <fullName evidence="2">Uncharacterized protein</fullName>
    </submittedName>
</protein>
<keyword evidence="1" id="KW-1133">Transmembrane helix</keyword>
<accession>A0AAV7QTD7</accession>
<keyword evidence="1" id="KW-0812">Transmembrane</keyword>